<keyword evidence="1" id="KW-0175">Coiled coil</keyword>
<evidence type="ECO:0000313" key="3">
    <source>
        <dbReference type="EMBL" id="PIC46814.1"/>
    </source>
</evidence>
<feature type="compositionally biased region" description="Acidic residues" evidence="2">
    <location>
        <begin position="55"/>
        <end position="69"/>
    </location>
</feature>
<dbReference type="OrthoDB" id="10302041at2759"/>
<comment type="caution">
    <text evidence="3">The sequence shown here is derived from an EMBL/GenBank/DDBJ whole genome shotgun (WGS) entry which is preliminary data.</text>
</comment>
<proteinExistence type="predicted"/>
<feature type="region of interest" description="Disordered" evidence="2">
    <location>
        <begin position="36"/>
        <end position="74"/>
    </location>
</feature>
<keyword evidence="4" id="KW-1185">Reference proteome</keyword>
<accession>A0A2G5V4T9</accession>
<evidence type="ECO:0000313" key="4">
    <source>
        <dbReference type="Proteomes" id="UP000230233"/>
    </source>
</evidence>
<evidence type="ECO:0000256" key="1">
    <source>
        <dbReference type="SAM" id="Coils"/>
    </source>
</evidence>
<dbReference type="AlphaFoldDB" id="A0A2G5V4T9"/>
<dbReference type="Proteomes" id="UP000230233">
    <property type="component" value="Chromosome II"/>
</dbReference>
<gene>
    <name evidence="3" type="primary">Cni-EEED8.15</name>
    <name evidence="3" type="synonym">Cnig_chr_II.g6385</name>
    <name evidence="3" type="ORF">B9Z55_006385</name>
</gene>
<evidence type="ECO:0000256" key="2">
    <source>
        <dbReference type="SAM" id="MobiDB-lite"/>
    </source>
</evidence>
<organism evidence="3 4">
    <name type="scientific">Caenorhabditis nigoni</name>
    <dbReference type="NCBI Taxonomy" id="1611254"/>
    <lineage>
        <taxon>Eukaryota</taxon>
        <taxon>Metazoa</taxon>
        <taxon>Ecdysozoa</taxon>
        <taxon>Nematoda</taxon>
        <taxon>Chromadorea</taxon>
        <taxon>Rhabditida</taxon>
        <taxon>Rhabditina</taxon>
        <taxon>Rhabditomorpha</taxon>
        <taxon>Rhabditoidea</taxon>
        <taxon>Rhabditidae</taxon>
        <taxon>Peloderinae</taxon>
        <taxon>Caenorhabditis</taxon>
    </lineage>
</organism>
<reference evidence="4" key="1">
    <citation type="submission" date="2017-10" db="EMBL/GenBank/DDBJ databases">
        <title>Rapid genome shrinkage in a self-fertile nematode reveals novel sperm competition proteins.</title>
        <authorList>
            <person name="Yin D."/>
            <person name="Schwarz E.M."/>
            <person name="Thomas C.G."/>
            <person name="Felde R.L."/>
            <person name="Korf I.F."/>
            <person name="Cutter A.D."/>
            <person name="Schartner C.M."/>
            <person name="Ralston E.J."/>
            <person name="Meyer B.J."/>
            <person name="Haag E.S."/>
        </authorList>
    </citation>
    <scope>NUCLEOTIDE SEQUENCE [LARGE SCALE GENOMIC DNA]</scope>
    <source>
        <strain evidence="4">JU1422</strain>
    </source>
</reference>
<name>A0A2G5V4T9_9PELO</name>
<sequence>MDSVNRLHSPAISESSFEFVKTESDVDSLLEAVEKTQDTSDAISLKSDISSNVSEDSEVSESELSVSDEEEKKEIEIVNDETSDDSEKSLISTGNIIGDSMGLTVEIPEINEKPVEAVKEDCGLIMEVENVDVPKGAESQPEEKNLQADPLGVIETPILRNLNQDYEKIEEKVKTMSSEIEKFREGLEKSNQKVSELSQTIENMQAETRERAKGHTFINESICGEWRLLNMEGMNEDMKADGVTFPNRVKSLVAHTRFHFDGYKLRSHQRLFCKVFGHSAVAYGKSVEGNITSNTFLRGNMMVTECKDERGVTSERTERYVVDGHLHISHINSYGERNTLVYERVRPKVSYLLSIGNVARLYGKFWQN</sequence>
<protein>
    <submittedName>
        <fullName evidence="3">Uncharacterized protein</fullName>
    </submittedName>
</protein>
<dbReference type="EMBL" id="PDUG01000002">
    <property type="protein sequence ID" value="PIC46814.1"/>
    <property type="molecule type" value="Genomic_DNA"/>
</dbReference>
<feature type="coiled-coil region" evidence="1">
    <location>
        <begin position="159"/>
        <end position="207"/>
    </location>
</feature>
<dbReference type="STRING" id="1611254.A0A2G5V4T9"/>